<protein>
    <submittedName>
        <fullName evidence="1">Uncharacterized protein</fullName>
    </submittedName>
</protein>
<dbReference type="OrthoDB" id="9781481at2"/>
<organism evidence="1 2">
    <name type="scientific">Paenibacillus rhizophilus</name>
    <dbReference type="NCBI Taxonomy" id="1850366"/>
    <lineage>
        <taxon>Bacteria</taxon>
        <taxon>Bacillati</taxon>
        <taxon>Bacillota</taxon>
        <taxon>Bacilli</taxon>
        <taxon>Bacillales</taxon>
        <taxon>Paenibacillaceae</taxon>
        <taxon>Paenibacillus</taxon>
    </lineage>
</organism>
<keyword evidence="2" id="KW-1185">Reference proteome</keyword>
<dbReference type="Proteomes" id="UP000282529">
    <property type="component" value="Unassembled WGS sequence"/>
</dbReference>
<dbReference type="EMBL" id="RQPI01000017">
    <property type="protein sequence ID" value="RQW08832.1"/>
    <property type="molecule type" value="Genomic_DNA"/>
</dbReference>
<proteinExistence type="predicted"/>
<reference evidence="1 2" key="1">
    <citation type="submission" date="2018-11" db="EMBL/GenBank/DDBJ databases">
        <title>Genome sequence of strain 7197.</title>
        <authorList>
            <person name="Gao J."/>
            <person name="Sun J."/>
        </authorList>
    </citation>
    <scope>NUCLEOTIDE SEQUENCE [LARGE SCALE GENOMIC DNA]</scope>
    <source>
        <strain evidence="1 2">7197</strain>
    </source>
</reference>
<evidence type="ECO:0000313" key="1">
    <source>
        <dbReference type="EMBL" id="RQW08832.1"/>
    </source>
</evidence>
<evidence type="ECO:0000313" key="2">
    <source>
        <dbReference type="Proteomes" id="UP000282529"/>
    </source>
</evidence>
<name>A0A3N9PR94_9BACL</name>
<comment type="caution">
    <text evidence="1">The sequence shown here is derived from an EMBL/GenBank/DDBJ whole genome shotgun (WGS) entry which is preliminary data.</text>
</comment>
<accession>A0A3N9PR94</accession>
<dbReference type="RefSeq" id="WP_124697437.1">
    <property type="nucleotide sequence ID" value="NZ_JBHUFE010000025.1"/>
</dbReference>
<dbReference type="AlphaFoldDB" id="A0A3N9PR94"/>
<gene>
    <name evidence="1" type="ORF">EH198_20790</name>
</gene>
<sequence length="237" mass="26359">MTFEDLLIEIEKLNGLELDSIARAEGIKIIKVNRSTKRIELITTGSGKELSRTFDEIKKIWDRLCKEPAVHVDSVLSGSSSSRSQPETIFANLPNVEWLRFNSKKHLTLLSEPTHDYGTLKKMDDIDAEKIKEKLRDSAAVTSEILVVSDGLKTASEVFESATGLKLEPVEAGIYRKVKDGTCYWVTSIDQVTGHIEPGTYPIVKGISKPQTGRIAFNGQEYFLVQGGGLKVLTYIE</sequence>